<name>A0A285NI50_9AQUI</name>
<dbReference type="Proteomes" id="UP000219036">
    <property type="component" value="Unassembled WGS sequence"/>
</dbReference>
<dbReference type="SUPFAM" id="SSF55120">
    <property type="entry name" value="Pseudouridine synthase"/>
    <property type="match status" value="1"/>
</dbReference>
<dbReference type="OrthoDB" id="9807213at2"/>
<sequence>MLRLNRFIAQSGYCSRRKADELIFTGKVKVNGEVIKEPGTKVNPEKDIVEVEGKKIKLPDKKLYIKLYKPRGYLTQLGRDKFGRKTLTDLFEEIGIKERVFPAGRLDYESEGLLILTNDGDFANLIMHPSKKIRKTYIVEVKGRVRSDTFRRMVKGVKLEDGFVRPDDIKILRKKKDSTVLQITIHTGQKRVVRRFMKTLKHPVLKLIRTKIGKISVDGMKSGEWKYITEKEIKDTRKLANLNKG</sequence>
<dbReference type="Gene3D" id="3.30.70.1560">
    <property type="entry name" value="Alpha-L RNA-binding motif"/>
    <property type="match status" value="1"/>
</dbReference>
<keyword evidence="7" id="KW-1185">Reference proteome</keyword>
<dbReference type="RefSeq" id="WP_097000594.1">
    <property type="nucleotide sequence ID" value="NZ_OBEI01000006.1"/>
</dbReference>
<dbReference type="InterPro" id="IPR002942">
    <property type="entry name" value="S4_RNA-bd"/>
</dbReference>
<dbReference type="GO" id="GO:0120159">
    <property type="term" value="F:rRNA pseudouridine synthase activity"/>
    <property type="evidence" value="ECO:0007669"/>
    <property type="project" value="UniProtKB-ARBA"/>
</dbReference>
<dbReference type="Gene3D" id="3.30.70.580">
    <property type="entry name" value="Pseudouridine synthase I, catalytic domain, N-terminal subdomain"/>
    <property type="match status" value="1"/>
</dbReference>
<dbReference type="InterPro" id="IPR006145">
    <property type="entry name" value="PsdUridine_synth_RsuA/RluA"/>
</dbReference>
<evidence type="ECO:0000313" key="7">
    <source>
        <dbReference type="Proteomes" id="UP000219036"/>
    </source>
</evidence>
<dbReference type="Pfam" id="PF00849">
    <property type="entry name" value="PseudoU_synth_2"/>
    <property type="match status" value="1"/>
</dbReference>
<evidence type="ECO:0000256" key="2">
    <source>
        <dbReference type="ARBA" id="ARBA00023235"/>
    </source>
</evidence>
<dbReference type="PANTHER" id="PTHR47683">
    <property type="entry name" value="PSEUDOURIDINE SYNTHASE FAMILY PROTEIN-RELATED"/>
    <property type="match status" value="1"/>
</dbReference>
<dbReference type="NCBIfam" id="TIGR00093">
    <property type="entry name" value="pseudouridine synthase"/>
    <property type="match status" value="1"/>
</dbReference>
<reference evidence="7" key="1">
    <citation type="submission" date="2017-09" db="EMBL/GenBank/DDBJ databases">
        <authorList>
            <person name="Varghese N."/>
            <person name="Submissions S."/>
        </authorList>
    </citation>
    <scope>NUCLEOTIDE SEQUENCE [LARGE SCALE GENOMIC DNA]</scope>
    <source>
        <strain evidence="7">DSM 15103</strain>
    </source>
</reference>
<dbReference type="EC" id="5.4.99.-" evidence="4"/>
<dbReference type="Gene3D" id="3.10.290.10">
    <property type="entry name" value="RNA-binding S4 domain"/>
    <property type="match status" value="1"/>
</dbReference>
<dbReference type="GO" id="GO:0003723">
    <property type="term" value="F:RNA binding"/>
    <property type="evidence" value="ECO:0007669"/>
    <property type="project" value="UniProtKB-KW"/>
</dbReference>
<dbReference type="EMBL" id="OBEI01000006">
    <property type="protein sequence ID" value="SNZ08938.1"/>
    <property type="molecule type" value="Genomic_DNA"/>
</dbReference>
<dbReference type="InterPro" id="IPR050343">
    <property type="entry name" value="RsuA_PseudoU_synthase"/>
</dbReference>
<accession>A0A285NI50</accession>
<dbReference type="InterPro" id="IPR020094">
    <property type="entry name" value="TruA/RsuA/RluB/E/F_N"/>
</dbReference>
<dbReference type="InterPro" id="IPR018496">
    <property type="entry name" value="PsdUridine_synth_RsuA/RluB_CS"/>
</dbReference>
<dbReference type="PANTHER" id="PTHR47683:SF2">
    <property type="entry name" value="RNA-BINDING S4 DOMAIN-CONTAINING PROTEIN"/>
    <property type="match status" value="1"/>
</dbReference>
<dbReference type="SUPFAM" id="SSF55174">
    <property type="entry name" value="Alpha-L RNA-binding motif"/>
    <property type="match status" value="1"/>
</dbReference>
<evidence type="ECO:0000259" key="5">
    <source>
        <dbReference type="SMART" id="SM00363"/>
    </source>
</evidence>
<dbReference type="InterPro" id="IPR020103">
    <property type="entry name" value="PsdUridine_synth_cat_dom_sf"/>
</dbReference>
<dbReference type="InterPro" id="IPR000748">
    <property type="entry name" value="PsdUridine_synth_RsuA/RluB/E/F"/>
</dbReference>
<dbReference type="InterPro" id="IPR042092">
    <property type="entry name" value="PsdUridine_s_RsuA/RluB/E/F_cat"/>
</dbReference>
<gene>
    <name evidence="6" type="ORF">SAMN06265182_1425</name>
</gene>
<keyword evidence="2 4" id="KW-0413">Isomerase</keyword>
<evidence type="ECO:0000256" key="4">
    <source>
        <dbReference type="RuleBase" id="RU003887"/>
    </source>
</evidence>
<dbReference type="InterPro" id="IPR036986">
    <property type="entry name" value="S4_RNA-bd_sf"/>
</dbReference>
<feature type="domain" description="RNA-binding S4" evidence="5">
    <location>
        <begin position="2"/>
        <end position="62"/>
    </location>
</feature>
<dbReference type="AlphaFoldDB" id="A0A285NI50"/>
<evidence type="ECO:0000256" key="1">
    <source>
        <dbReference type="ARBA" id="ARBA00008348"/>
    </source>
</evidence>
<dbReference type="CDD" id="cd02870">
    <property type="entry name" value="PseudoU_synth_RsuA_like"/>
    <property type="match status" value="1"/>
</dbReference>
<evidence type="ECO:0000313" key="6">
    <source>
        <dbReference type="EMBL" id="SNZ08938.1"/>
    </source>
</evidence>
<dbReference type="GO" id="GO:0000455">
    <property type="term" value="P:enzyme-directed rRNA pseudouridine synthesis"/>
    <property type="evidence" value="ECO:0007669"/>
    <property type="project" value="UniProtKB-ARBA"/>
</dbReference>
<evidence type="ECO:0000256" key="3">
    <source>
        <dbReference type="PROSITE-ProRule" id="PRU00182"/>
    </source>
</evidence>
<dbReference type="SMART" id="SM00363">
    <property type="entry name" value="S4"/>
    <property type="match status" value="1"/>
</dbReference>
<dbReference type="CDD" id="cd00165">
    <property type="entry name" value="S4"/>
    <property type="match status" value="1"/>
</dbReference>
<organism evidence="6 7">
    <name type="scientific">Persephonella hydrogeniphila</name>
    <dbReference type="NCBI Taxonomy" id="198703"/>
    <lineage>
        <taxon>Bacteria</taxon>
        <taxon>Pseudomonadati</taxon>
        <taxon>Aquificota</taxon>
        <taxon>Aquificia</taxon>
        <taxon>Aquificales</taxon>
        <taxon>Hydrogenothermaceae</taxon>
        <taxon>Persephonella</taxon>
    </lineage>
</organism>
<protein>
    <recommendedName>
        <fullName evidence="4">Pseudouridine synthase</fullName>
        <ecNumber evidence="4">5.4.99.-</ecNumber>
    </recommendedName>
</protein>
<dbReference type="Pfam" id="PF01479">
    <property type="entry name" value="S4"/>
    <property type="match status" value="1"/>
</dbReference>
<proteinExistence type="inferred from homology"/>
<dbReference type="FunFam" id="3.10.290.10:FF:000003">
    <property type="entry name" value="Pseudouridine synthase"/>
    <property type="match status" value="1"/>
</dbReference>
<comment type="similarity">
    <text evidence="1 4">Belongs to the pseudouridine synthase RsuA family.</text>
</comment>
<dbReference type="PROSITE" id="PS01149">
    <property type="entry name" value="PSI_RSU"/>
    <property type="match status" value="1"/>
</dbReference>
<dbReference type="PROSITE" id="PS50889">
    <property type="entry name" value="S4"/>
    <property type="match status" value="1"/>
</dbReference>
<keyword evidence="3" id="KW-0694">RNA-binding</keyword>